<evidence type="ECO:0000313" key="3">
    <source>
        <dbReference type="Proteomes" id="UP000822688"/>
    </source>
</evidence>
<keyword evidence="1" id="KW-0732">Signal</keyword>
<evidence type="ECO:0000313" key="2">
    <source>
        <dbReference type="EMBL" id="KAG0557393.1"/>
    </source>
</evidence>
<reference evidence="2 3" key="1">
    <citation type="submission" date="2020-06" db="EMBL/GenBank/DDBJ databases">
        <title>WGS assembly of Ceratodon purpureus strain R40.</title>
        <authorList>
            <person name="Carey S.B."/>
            <person name="Jenkins J."/>
            <person name="Shu S."/>
            <person name="Lovell J.T."/>
            <person name="Sreedasyam A."/>
            <person name="Maumus F."/>
            <person name="Tiley G.P."/>
            <person name="Fernandez-Pozo N."/>
            <person name="Barry K."/>
            <person name="Chen C."/>
            <person name="Wang M."/>
            <person name="Lipzen A."/>
            <person name="Daum C."/>
            <person name="Saski C.A."/>
            <person name="Payton A.C."/>
            <person name="Mcbreen J.C."/>
            <person name="Conrad R.E."/>
            <person name="Kollar L.M."/>
            <person name="Olsson S."/>
            <person name="Huttunen S."/>
            <person name="Landis J.B."/>
            <person name="Wickett N.J."/>
            <person name="Johnson M.G."/>
            <person name="Rensing S.A."/>
            <person name="Grimwood J."/>
            <person name="Schmutz J."/>
            <person name="Mcdaniel S.F."/>
        </authorList>
    </citation>
    <scope>NUCLEOTIDE SEQUENCE [LARGE SCALE GENOMIC DNA]</scope>
    <source>
        <strain evidence="2 3">R40</strain>
    </source>
</reference>
<accession>A0A8T0GEE5</accession>
<evidence type="ECO:0008006" key="4">
    <source>
        <dbReference type="Google" id="ProtNLM"/>
    </source>
</evidence>
<dbReference type="EMBL" id="CM026432">
    <property type="protein sequence ID" value="KAG0557393.1"/>
    <property type="molecule type" value="Genomic_DNA"/>
</dbReference>
<proteinExistence type="predicted"/>
<sequence length="67" mass="7873">MSHARWSMRRKARSSGIALQLFLLPLEIHWTRRSPGEKIFLRGNLFFNLGPWSQTVKCSKKIPHARK</sequence>
<evidence type="ECO:0000256" key="1">
    <source>
        <dbReference type="SAM" id="SignalP"/>
    </source>
</evidence>
<name>A0A8T0GEE5_CERPU</name>
<feature type="signal peptide" evidence="1">
    <location>
        <begin position="1"/>
        <end position="33"/>
    </location>
</feature>
<protein>
    <recommendedName>
        <fullName evidence="4">Secreted protein</fullName>
    </recommendedName>
</protein>
<feature type="chain" id="PRO_5035911800" description="Secreted protein" evidence="1">
    <location>
        <begin position="34"/>
        <end position="67"/>
    </location>
</feature>
<comment type="caution">
    <text evidence="2">The sequence shown here is derived from an EMBL/GenBank/DDBJ whole genome shotgun (WGS) entry which is preliminary data.</text>
</comment>
<keyword evidence="3" id="KW-1185">Reference proteome</keyword>
<dbReference type="Proteomes" id="UP000822688">
    <property type="component" value="Chromosome 11"/>
</dbReference>
<gene>
    <name evidence="2" type="ORF">KC19_11G126000</name>
</gene>
<organism evidence="2 3">
    <name type="scientific">Ceratodon purpureus</name>
    <name type="common">Fire moss</name>
    <name type="synonym">Dicranum purpureum</name>
    <dbReference type="NCBI Taxonomy" id="3225"/>
    <lineage>
        <taxon>Eukaryota</taxon>
        <taxon>Viridiplantae</taxon>
        <taxon>Streptophyta</taxon>
        <taxon>Embryophyta</taxon>
        <taxon>Bryophyta</taxon>
        <taxon>Bryophytina</taxon>
        <taxon>Bryopsida</taxon>
        <taxon>Dicranidae</taxon>
        <taxon>Pseudoditrichales</taxon>
        <taxon>Ditrichaceae</taxon>
        <taxon>Ceratodon</taxon>
    </lineage>
</organism>
<dbReference type="AlphaFoldDB" id="A0A8T0GEE5"/>